<sequence>MAENNLGSENTVDGGDVAEQLRVLRADVAALAETIRTLGAQRVEAGADALRNAAERTGETLRMSADDARRRGEMLAEDLESRIAANPIPSVLIATGVGLLLGTLFSRR</sequence>
<dbReference type="Proteomes" id="UP000523821">
    <property type="component" value="Unassembled WGS sequence"/>
</dbReference>
<keyword evidence="3" id="KW-1185">Reference proteome</keyword>
<evidence type="ECO:0000256" key="1">
    <source>
        <dbReference type="SAM" id="Phobius"/>
    </source>
</evidence>
<gene>
    <name evidence="2" type="ORF">GGQ63_002364</name>
</gene>
<accession>A0A7W9FMC2</accession>
<feature type="transmembrane region" description="Helical" evidence="1">
    <location>
        <begin position="83"/>
        <end position="105"/>
    </location>
</feature>
<organism evidence="2 3">
    <name type="scientific">Prosthecomicrobium pneumaticum</name>
    <dbReference type="NCBI Taxonomy" id="81895"/>
    <lineage>
        <taxon>Bacteria</taxon>
        <taxon>Pseudomonadati</taxon>
        <taxon>Pseudomonadota</taxon>
        <taxon>Alphaproteobacteria</taxon>
        <taxon>Hyphomicrobiales</taxon>
        <taxon>Kaistiaceae</taxon>
        <taxon>Prosthecomicrobium</taxon>
    </lineage>
</organism>
<dbReference type="AlphaFoldDB" id="A0A7W9FMC2"/>
<proteinExistence type="predicted"/>
<reference evidence="2 3" key="1">
    <citation type="submission" date="2020-08" db="EMBL/GenBank/DDBJ databases">
        <title>Genomic Encyclopedia of Type Strains, Phase IV (KMG-IV): sequencing the most valuable type-strain genomes for metagenomic binning, comparative biology and taxonomic classification.</title>
        <authorList>
            <person name="Goeker M."/>
        </authorList>
    </citation>
    <scope>NUCLEOTIDE SEQUENCE [LARGE SCALE GENOMIC DNA]</scope>
    <source>
        <strain evidence="2 3">DSM 16268</strain>
    </source>
</reference>
<evidence type="ECO:0000313" key="3">
    <source>
        <dbReference type="Proteomes" id="UP000523821"/>
    </source>
</evidence>
<keyword evidence="1" id="KW-1133">Transmembrane helix</keyword>
<evidence type="ECO:0000313" key="2">
    <source>
        <dbReference type="EMBL" id="MBB5753298.1"/>
    </source>
</evidence>
<protein>
    <submittedName>
        <fullName evidence="2">ElaB/YqjD/DUF883 family membrane-anchored ribosome-binding protein</fullName>
    </submittedName>
</protein>
<dbReference type="EMBL" id="JACHOO010000004">
    <property type="protein sequence ID" value="MBB5753298.1"/>
    <property type="molecule type" value="Genomic_DNA"/>
</dbReference>
<comment type="caution">
    <text evidence="2">The sequence shown here is derived from an EMBL/GenBank/DDBJ whole genome shotgun (WGS) entry which is preliminary data.</text>
</comment>
<keyword evidence="1" id="KW-0812">Transmembrane</keyword>
<keyword evidence="1" id="KW-0472">Membrane</keyword>
<name>A0A7W9FMC2_9HYPH</name>
<dbReference type="RefSeq" id="WP_183855972.1">
    <property type="nucleotide sequence ID" value="NZ_JACHOO010000004.1"/>
</dbReference>